<dbReference type="Proteomes" id="UP000184300">
    <property type="component" value="Unassembled WGS sequence"/>
</dbReference>
<gene>
    <name evidence="1" type="ORF">ASPGLDRAFT_38986</name>
</gene>
<proteinExistence type="predicted"/>
<reference evidence="2" key="1">
    <citation type="journal article" date="2017" name="Genome Biol.">
        <title>Comparative genomics reveals high biological diversity and specific adaptations in the industrially and medically important fungal genus Aspergillus.</title>
        <authorList>
            <person name="de Vries R.P."/>
            <person name="Riley R."/>
            <person name="Wiebenga A."/>
            <person name="Aguilar-Osorio G."/>
            <person name="Amillis S."/>
            <person name="Uchima C.A."/>
            <person name="Anderluh G."/>
            <person name="Asadollahi M."/>
            <person name="Askin M."/>
            <person name="Barry K."/>
            <person name="Battaglia E."/>
            <person name="Bayram O."/>
            <person name="Benocci T."/>
            <person name="Braus-Stromeyer S.A."/>
            <person name="Caldana C."/>
            <person name="Canovas D."/>
            <person name="Cerqueira G.C."/>
            <person name="Chen F."/>
            <person name="Chen W."/>
            <person name="Choi C."/>
            <person name="Clum A."/>
            <person name="Dos Santos R.A."/>
            <person name="Damasio A.R."/>
            <person name="Diallinas G."/>
            <person name="Emri T."/>
            <person name="Fekete E."/>
            <person name="Flipphi M."/>
            <person name="Freyberg S."/>
            <person name="Gallo A."/>
            <person name="Gournas C."/>
            <person name="Habgood R."/>
            <person name="Hainaut M."/>
            <person name="Harispe M.L."/>
            <person name="Henrissat B."/>
            <person name="Hilden K.S."/>
            <person name="Hope R."/>
            <person name="Hossain A."/>
            <person name="Karabika E."/>
            <person name="Karaffa L."/>
            <person name="Karanyi Z."/>
            <person name="Krasevec N."/>
            <person name="Kuo A."/>
            <person name="Kusch H."/>
            <person name="LaButti K."/>
            <person name="Lagendijk E.L."/>
            <person name="Lapidus A."/>
            <person name="Levasseur A."/>
            <person name="Lindquist E."/>
            <person name="Lipzen A."/>
            <person name="Logrieco A.F."/>
            <person name="MacCabe A."/>
            <person name="Maekelae M.R."/>
            <person name="Malavazi I."/>
            <person name="Melin P."/>
            <person name="Meyer V."/>
            <person name="Mielnichuk N."/>
            <person name="Miskei M."/>
            <person name="Molnar A.P."/>
            <person name="Mule G."/>
            <person name="Ngan C.Y."/>
            <person name="Orejas M."/>
            <person name="Orosz E."/>
            <person name="Ouedraogo J.P."/>
            <person name="Overkamp K.M."/>
            <person name="Park H.-S."/>
            <person name="Perrone G."/>
            <person name="Piumi F."/>
            <person name="Punt P.J."/>
            <person name="Ram A.F."/>
            <person name="Ramon A."/>
            <person name="Rauscher S."/>
            <person name="Record E."/>
            <person name="Riano-Pachon D.M."/>
            <person name="Robert V."/>
            <person name="Roehrig J."/>
            <person name="Ruller R."/>
            <person name="Salamov A."/>
            <person name="Salih N.S."/>
            <person name="Samson R.A."/>
            <person name="Sandor E."/>
            <person name="Sanguinetti M."/>
            <person name="Schuetze T."/>
            <person name="Sepcic K."/>
            <person name="Shelest E."/>
            <person name="Sherlock G."/>
            <person name="Sophianopoulou V."/>
            <person name="Squina F.M."/>
            <person name="Sun H."/>
            <person name="Susca A."/>
            <person name="Todd R.B."/>
            <person name="Tsang A."/>
            <person name="Unkles S.E."/>
            <person name="van de Wiele N."/>
            <person name="van Rossen-Uffink D."/>
            <person name="Oliveira J.V."/>
            <person name="Vesth T.C."/>
            <person name="Visser J."/>
            <person name="Yu J.-H."/>
            <person name="Zhou M."/>
            <person name="Andersen M.R."/>
            <person name="Archer D.B."/>
            <person name="Baker S.E."/>
            <person name="Benoit I."/>
            <person name="Brakhage A.A."/>
            <person name="Braus G.H."/>
            <person name="Fischer R."/>
            <person name="Frisvad J.C."/>
            <person name="Goldman G.H."/>
            <person name="Houbraken J."/>
            <person name="Oakley B."/>
            <person name="Pocsi I."/>
            <person name="Scazzocchio C."/>
            <person name="Seiboth B."/>
            <person name="vanKuyk P.A."/>
            <person name="Wortman J."/>
            <person name="Dyer P.S."/>
            <person name="Grigoriev I.V."/>
        </authorList>
    </citation>
    <scope>NUCLEOTIDE SEQUENCE [LARGE SCALE GENOMIC DNA]</scope>
    <source>
        <strain evidence="2">CBS 516.65</strain>
    </source>
</reference>
<dbReference type="GeneID" id="34461271"/>
<dbReference type="EMBL" id="KV878910">
    <property type="protein sequence ID" value="OJJ80625.1"/>
    <property type="molecule type" value="Genomic_DNA"/>
</dbReference>
<name>A0A1L9V9S2_ASPGL</name>
<accession>A0A1L9V9S2</accession>
<dbReference type="AlphaFoldDB" id="A0A1L9V9S2"/>
<organism evidence="1 2">
    <name type="scientific">Aspergillus glaucus CBS 516.65</name>
    <dbReference type="NCBI Taxonomy" id="1160497"/>
    <lineage>
        <taxon>Eukaryota</taxon>
        <taxon>Fungi</taxon>
        <taxon>Dikarya</taxon>
        <taxon>Ascomycota</taxon>
        <taxon>Pezizomycotina</taxon>
        <taxon>Eurotiomycetes</taxon>
        <taxon>Eurotiomycetidae</taxon>
        <taxon>Eurotiales</taxon>
        <taxon>Aspergillaceae</taxon>
        <taxon>Aspergillus</taxon>
        <taxon>Aspergillus subgen. Aspergillus</taxon>
    </lineage>
</organism>
<dbReference type="RefSeq" id="XP_022397323.1">
    <property type="nucleotide sequence ID" value="XM_022545010.1"/>
</dbReference>
<protein>
    <submittedName>
        <fullName evidence="1">Uncharacterized protein</fullName>
    </submittedName>
</protein>
<evidence type="ECO:0000313" key="2">
    <source>
        <dbReference type="Proteomes" id="UP000184300"/>
    </source>
</evidence>
<sequence>MDVVEGCVDIINRAQFPDADVWIAALQQGVSEAFISIFISQLSMLNCLRLDYEFLKSGYADKMVKHALLSFSSFLQGVLSIFSRLQKVDYGRHNHDSPSYIHKWLFNDLRGYDKNKFIAWLCLPSLQRFDTHYLVLTGVTGLERRQREEDIKLNLCGLQTLFLTRSKIPEQDIFFLLSQTPSLKNLHLGPIYERHDQPALELVSDTVENLSIGVEYYSCCGECEEVEDDKLREEGLESWEPFRGILKRFTNLQNLEIPIYVIFGTVTTAAADFDLVAALPETLRKLCLRNDPCQLQDCEMKTGSYILDCVHAFLTSRNWKSATPFLRNICIRLCPYAIFKISDPDDPESLANSEKQLSDVCEREGIEMEVYKHEYSVPIGDWIPAGGCCYA</sequence>
<dbReference type="VEuPathDB" id="FungiDB:ASPGLDRAFT_38986"/>
<dbReference type="OrthoDB" id="4191831at2759"/>
<keyword evidence="2" id="KW-1185">Reference proteome</keyword>
<evidence type="ECO:0000313" key="1">
    <source>
        <dbReference type="EMBL" id="OJJ80625.1"/>
    </source>
</evidence>